<proteinExistence type="predicted"/>
<feature type="non-terminal residue" evidence="1">
    <location>
        <position position="104"/>
    </location>
</feature>
<name>A0AAV4UR12_9ARAC</name>
<gene>
    <name evidence="1" type="ORF">CDAR_119771</name>
</gene>
<dbReference type="EMBL" id="BPLQ01011724">
    <property type="protein sequence ID" value="GIY59865.1"/>
    <property type="molecule type" value="Genomic_DNA"/>
</dbReference>
<protein>
    <submittedName>
        <fullName evidence="1">Uncharacterized protein</fullName>
    </submittedName>
</protein>
<accession>A0AAV4UR12</accession>
<dbReference type="Proteomes" id="UP001054837">
    <property type="component" value="Unassembled WGS sequence"/>
</dbReference>
<organism evidence="1 2">
    <name type="scientific">Caerostris darwini</name>
    <dbReference type="NCBI Taxonomy" id="1538125"/>
    <lineage>
        <taxon>Eukaryota</taxon>
        <taxon>Metazoa</taxon>
        <taxon>Ecdysozoa</taxon>
        <taxon>Arthropoda</taxon>
        <taxon>Chelicerata</taxon>
        <taxon>Arachnida</taxon>
        <taxon>Araneae</taxon>
        <taxon>Araneomorphae</taxon>
        <taxon>Entelegynae</taxon>
        <taxon>Araneoidea</taxon>
        <taxon>Araneidae</taxon>
        <taxon>Caerostris</taxon>
    </lineage>
</organism>
<reference evidence="1 2" key="1">
    <citation type="submission" date="2021-06" db="EMBL/GenBank/DDBJ databases">
        <title>Caerostris darwini draft genome.</title>
        <authorList>
            <person name="Kono N."/>
            <person name="Arakawa K."/>
        </authorList>
    </citation>
    <scope>NUCLEOTIDE SEQUENCE [LARGE SCALE GENOMIC DNA]</scope>
</reference>
<evidence type="ECO:0000313" key="1">
    <source>
        <dbReference type="EMBL" id="GIY59865.1"/>
    </source>
</evidence>
<keyword evidence="2" id="KW-1185">Reference proteome</keyword>
<evidence type="ECO:0000313" key="2">
    <source>
        <dbReference type="Proteomes" id="UP001054837"/>
    </source>
</evidence>
<comment type="caution">
    <text evidence="1">The sequence shown here is derived from an EMBL/GenBank/DDBJ whole genome shotgun (WGS) entry which is preliminary data.</text>
</comment>
<dbReference type="AlphaFoldDB" id="A0AAV4UR12"/>
<sequence>MLLQFGTVIDRIVCVEQGYKYTSSFIIKINEVSCSFSANTETLEDQVRGEFAGRTEFYVTAIWNDYPDLRIVCVVQGVQVYFIINYQNPARAYLAHSRQALKLF</sequence>